<evidence type="ECO:0000313" key="1">
    <source>
        <dbReference type="EMBL" id="CDX20828.1"/>
    </source>
</evidence>
<dbReference type="EMBL" id="CCMZ01000028">
    <property type="protein sequence ID" value="CDX20828.1"/>
    <property type="molecule type" value="Genomic_DNA"/>
</dbReference>
<dbReference type="Proteomes" id="UP000045285">
    <property type="component" value="Unassembled WGS sequence"/>
</dbReference>
<organism evidence="1 2">
    <name type="scientific">Mesorhizobium plurifarium</name>
    <dbReference type="NCBI Taxonomy" id="69974"/>
    <lineage>
        <taxon>Bacteria</taxon>
        <taxon>Pseudomonadati</taxon>
        <taxon>Pseudomonadota</taxon>
        <taxon>Alphaproteobacteria</taxon>
        <taxon>Hyphomicrobiales</taxon>
        <taxon>Phyllobacteriaceae</taxon>
        <taxon>Mesorhizobium</taxon>
    </lineage>
</organism>
<gene>
    <name evidence="1" type="ORF">MPL3356_340040</name>
</gene>
<protein>
    <submittedName>
        <fullName evidence="1">Uncharacterized protein</fullName>
    </submittedName>
</protein>
<reference evidence="2" key="1">
    <citation type="submission" date="2014-08" db="EMBL/GenBank/DDBJ databases">
        <authorList>
            <person name="Moulin L."/>
        </authorList>
    </citation>
    <scope>NUCLEOTIDE SEQUENCE [LARGE SCALE GENOMIC DNA]</scope>
</reference>
<evidence type="ECO:0000313" key="2">
    <source>
        <dbReference type="Proteomes" id="UP000045285"/>
    </source>
</evidence>
<accession>A0A090E232</accession>
<name>A0A090E232_MESPL</name>
<proteinExistence type="predicted"/>
<dbReference type="AlphaFoldDB" id="A0A090E232"/>
<keyword evidence="2" id="KW-1185">Reference proteome</keyword>
<sequence>MRRQSSSVAGAIGRTKLSSMPAFKRSRCWFSAPGAIRAITGRPPVRGSLLNVAQILEPVALAGPQSSTTAWSSRSSAAAIASFTPPAGSLVNPSTPRMWLRNKYNSASCEQISTNGFIGATPRSKSASTASVGWAGHGISSTPGMIPLLDNRVHHARATSG</sequence>